<evidence type="ECO:0000256" key="6">
    <source>
        <dbReference type="SAM" id="Phobius"/>
    </source>
</evidence>
<evidence type="ECO:0000256" key="5">
    <source>
        <dbReference type="SAM" id="MobiDB-lite"/>
    </source>
</evidence>
<dbReference type="InterPro" id="IPR008253">
    <property type="entry name" value="Marvel"/>
</dbReference>
<reference evidence="8 9" key="1">
    <citation type="journal article" date="2011" name="PLoS Genet.">
        <title>Finished genome of the fungal wheat pathogen Mycosphaerella graminicola reveals dispensome structure, chromosome plasticity, and stealth pathogenesis.</title>
        <authorList>
            <person name="Goodwin S.B."/>
            <person name="Ben M'barek S."/>
            <person name="Dhillon B."/>
            <person name="Wittenberg A.H.J."/>
            <person name="Crane C.F."/>
            <person name="Hane J.K."/>
            <person name="Foster A.J."/>
            <person name="Van der Lee T.A.J."/>
            <person name="Grimwood J."/>
            <person name="Aerts A."/>
            <person name="Antoniw J."/>
            <person name="Bailey A."/>
            <person name="Bluhm B."/>
            <person name="Bowler J."/>
            <person name="Bristow J."/>
            <person name="van der Burgt A."/>
            <person name="Canto-Canche B."/>
            <person name="Churchill A.C.L."/>
            <person name="Conde-Ferraez L."/>
            <person name="Cools H.J."/>
            <person name="Coutinho P.M."/>
            <person name="Csukai M."/>
            <person name="Dehal P."/>
            <person name="De Wit P."/>
            <person name="Donzelli B."/>
            <person name="van de Geest H.C."/>
            <person name="van Ham R.C.H.J."/>
            <person name="Hammond-Kosack K.E."/>
            <person name="Henrissat B."/>
            <person name="Kilian A."/>
            <person name="Kobayashi A.K."/>
            <person name="Koopmann E."/>
            <person name="Kourmpetis Y."/>
            <person name="Kuzniar A."/>
            <person name="Lindquist E."/>
            <person name="Lombard V."/>
            <person name="Maliepaard C."/>
            <person name="Martins N."/>
            <person name="Mehrabi R."/>
            <person name="Nap J.P.H."/>
            <person name="Ponomarenko A."/>
            <person name="Rudd J.J."/>
            <person name="Salamov A."/>
            <person name="Schmutz J."/>
            <person name="Schouten H.J."/>
            <person name="Shapiro H."/>
            <person name="Stergiopoulos I."/>
            <person name="Torriani S.F.F."/>
            <person name="Tu H."/>
            <person name="de Vries R.P."/>
            <person name="Waalwijk C."/>
            <person name="Ware S.B."/>
            <person name="Wiebenga A."/>
            <person name="Zwiers L.-H."/>
            <person name="Oliver R.P."/>
            <person name="Grigoriev I.V."/>
            <person name="Kema G.H.J."/>
        </authorList>
    </citation>
    <scope>NUCLEOTIDE SEQUENCE [LARGE SCALE GENOMIC DNA]</scope>
    <source>
        <strain evidence="9">CBS 115943 / IPO323</strain>
    </source>
</reference>
<feature type="region of interest" description="Disordered" evidence="5">
    <location>
        <begin position="317"/>
        <end position="350"/>
    </location>
</feature>
<accession>F9X2E7</accession>
<gene>
    <name evidence="8" type="ORF">MYCGRDRAFT_90871</name>
</gene>
<dbReference type="HOGENOM" id="CLU_647601_0_0_1"/>
<evidence type="ECO:0000313" key="8">
    <source>
        <dbReference type="EMBL" id="EGP90458.1"/>
    </source>
</evidence>
<feature type="transmembrane region" description="Helical" evidence="6">
    <location>
        <begin position="117"/>
        <end position="143"/>
    </location>
</feature>
<keyword evidence="3 6" id="KW-1133">Transmembrane helix</keyword>
<keyword evidence="9" id="KW-1185">Reference proteome</keyword>
<dbReference type="Proteomes" id="UP000008062">
    <property type="component" value="Chromosome 2"/>
</dbReference>
<dbReference type="GO" id="GO:0016020">
    <property type="term" value="C:membrane"/>
    <property type="evidence" value="ECO:0007669"/>
    <property type="project" value="UniProtKB-SubCell"/>
</dbReference>
<protein>
    <recommendedName>
        <fullName evidence="7">MARVEL domain-containing protein</fullName>
    </recommendedName>
</protein>
<dbReference type="OrthoDB" id="2117453at2759"/>
<evidence type="ECO:0000313" key="9">
    <source>
        <dbReference type="Proteomes" id="UP000008062"/>
    </source>
</evidence>
<feature type="transmembrane region" description="Helical" evidence="6">
    <location>
        <begin position="84"/>
        <end position="105"/>
    </location>
</feature>
<feature type="domain" description="MARVEL" evidence="7">
    <location>
        <begin position="10"/>
        <end position="144"/>
    </location>
</feature>
<dbReference type="RefSeq" id="XP_003855482.1">
    <property type="nucleotide sequence ID" value="XM_003855434.1"/>
</dbReference>
<dbReference type="eggNOG" id="ENOG502S522">
    <property type="taxonomic scope" value="Eukaryota"/>
</dbReference>
<evidence type="ECO:0000256" key="1">
    <source>
        <dbReference type="ARBA" id="ARBA00004141"/>
    </source>
</evidence>
<dbReference type="PANTHER" id="PTHR37451">
    <property type="entry name" value="MARVEL DOMAIN"/>
    <property type="match status" value="1"/>
</dbReference>
<evidence type="ECO:0000256" key="4">
    <source>
        <dbReference type="ARBA" id="ARBA00023136"/>
    </source>
</evidence>
<keyword evidence="2 6" id="KW-0812">Transmembrane</keyword>
<keyword evidence="4 6" id="KW-0472">Membrane</keyword>
<organism evidence="8 9">
    <name type="scientific">Zymoseptoria tritici (strain CBS 115943 / IPO323)</name>
    <name type="common">Speckled leaf blotch fungus</name>
    <name type="synonym">Septoria tritici</name>
    <dbReference type="NCBI Taxonomy" id="336722"/>
    <lineage>
        <taxon>Eukaryota</taxon>
        <taxon>Fungi</taxon>
        <taxon>Dikarya</taxon>
        <taxon>Ascomycota</taxon>
        <taxon>Pezizomycotina</taxon>
        <taxon>Dothideomycetes</taxon>
        <taxon>Dothideomycetidae</taxon>
        <taxon>Mycosphaerellales</taxon>
        <taxon>Mycosphaerellaceae</taxon>
        <taxon>Zymoseptoria</taxon>
    </lineage>
</organism>
<dbReference type="STRING" id="336722.F9X2E7"/>
<dbReference type="InParanoid" id="F9X2E7"/>
<evidence type="ECO:0000259" key="7">
    <source>
        <dbReference type="PROSITE" id="PS51225"/>
    </source>
</evidence>
<feature type="transmembrane region" description="Helical" evidence="6">
    <location>
        <begin position="12"/>
        <end position="35"/>
    </location>
</feature>
<comment type="subcellular location">
    <subcellularLocation>
        <location evidence="1">Membrane</location>
        <topology evidence="1">Multi-pass membrane protein</topology>
    </subcellularLocation>
</comment>
<evidence type="ECO:0000256" key="2">
    <source>
        <dbReference type="ARBA" id="ARBA00022692"/>
    </source>
</evidence>
<feature type="transmembrane region" description="Helical" evidence="6">
    <location>
        <begin position="47"/>
        <end position="72"/>
    </location>
</feature>
<dbReference type="Pfam" id="PF01284">
    <property type="entry name" value="MARVEL"/>
    <property type="match status" value="1"/>
</dbReference>
<feature type="transmembrane region" description="Helical" evidence="6">
    <location>
        <begin position="379"/>
        <end position="398"/>
    </location>
</feature>
<dbReference type="AlphaFoldDB" id="F9X2E7"/>
<dbReference type="PROSITE" id="PS51225">
    <property type="entry name" value="MARVEL"/>
    <property type="match status" value="1"/>
</dbReference>
<proteinExistence type="predicted"/>
<sequence>MGLLDNRLVILILRAAQALFASIVLGLTVWIAFWWSHYWNSMSPASVNFLLFCAVWALLALLYLSLAPFLGFLERSKWTKMSLLVVEALTTMFWIAGTVALAIFLSKRVCFGSVCTAARAATAFGSMECLAFMFTTALAAMHLRSGSGGTARRSSLHKHMYLLIKRHAYLAVGLPSLKWPLPNCFYTFMLWHSNVSVRLDVGICSRTGSSSKQNERSHLRSVRCEADVTGLVCSGYGQLVFENIPALRRRRAKHSARQQIARLTSPNLVQEDLQSSDHSQSNRKAFSIKPQATVNNHMMLTIAVFTCTEAEGWEQKSSGRAVGKPGIPRNGIHEVVPDKGTLTTSGRQNTKEAEIRSSDFFLQQYLQALKPRDTHNMKFTIAAFIGLIALMAPSAVLLRRADPKSDNAVALEGVEAKRGVKGVQ</sequence>
<evidence type="ECO:0000256" key="3">
    <source>
        <dbReference type="ARBA" id="ARBA00022989"/>
    </source>
</evidence>
<dbReference type="EMBL" id="CM001197">
    <property type="protein sequence ID" value="EGP90458.1"/>
    <property type="molecule type" value="Genomic_DNA"/>
</dbReference>
<name>F9X2E7_ZYMTI</name>
<dbReference type="GeneID" id="13403422"/>
<dbReference type="KEGG" id="ztr:MYCGRDRAFT_90871"/>
<dbReference type="PANTHER" id="PTHR37451:SF1">
    <property type="entry name" value="MARVEL DOMAIN-CONTAINING PROTEIN"/>
    <property type="match status" value="1"/>
</dbReference>